<dbReference type="AlphaFoldDB" id="A0A1R1S0D7"/>
<keyword evidence="1" id="KW-0472">Membrane</keyword>
<feature type="transmembrane region" description="Helical" evidence="1">
    <location>
        <begin position="285"/>
        <end position="305"/>
    </location>
</feature>
<feature type="transmembrane region" description="Helical" evidence="1">
    <location>
        <begin position="177"/>
        <end position="201"/>
    </location>
</feature>
<feature type="transmembrane region" description="Helical" evidence="1">
    <location>
        <begin position="139"/>
        <end position="165"/>
    </location>
</feature>
<proteinExistence type="predicted"/>
<keyword evidence="1" id="KW-1133">Transmembrane helix</keyword>
<name>A0A1R1S0D7_9BACI</name>
<evidence type="ECO:0008006" key="4">
    <source>
        <dbReference type="Google" id="ProtNLM"/>
    </source>
</evidence>
<keyword evidence="3" id="KW-1185">Reference proteome</keyword>
<dbReference type="OrthoDB" id="1649543at2"/>
<feature type="transmembrane region" description="Helical" evidence="1">
    <location>
        <begin position="335"/>
        <end position="354"/>
    </location>
</feature>
<feature type="transmembrane region" description="Helical" evidence="1">
    <location>
        <begin position="213"/>
        <end position="235"/>
    </location>
</feature>
<dbReference type="RefSeq" id="WP_076760890.1">
    <property type="nucleotide sequence ID" value="NZ_JARMMH010000011.1"/>
</dbReference>
<keyword evidence="1" id="KW-0812">Transmembrane</keyword>
<feature type="transmembrane region" description="Helical" evidence="1">
    <location>
        <begin position="255"/>
        <end position="273"/>
    </location>
</feature>
<dbReference type="Proteomes" id="UP000187367">
    <property type="component" value="Unassembled WGS sequence"/>
</dbReference>
<gene>
    <name evidence="2" type="ORF">BW143_17695</name>
</gene>
<evidence type="ECO:0000256" key="1">
    <source>
        <dbReference type="SAM" id="Phobius"/>
    </source>
</evidence>
<protein>
    <recommendedName>
        <fullName evidence="4">EpsG family protein</fullName>
    </recommendedName>
</protein>
<organism evidence="2 3">
    <name type="scientific">Bacillus swezeyi</name>
    <dbReference type="NCBI Taxonomy" id="1925020"/>
    <lineage>
        <taxon>Bacteria</taxon>
        <taxon>Bacillati</taxon>
        <taxon>Bacillota</taxon>
        <taxon>Bacilli</taxon>
        <taxon>Bacillales</taxon>
        <taxon>Bacillaceae</taxon>
        <taxon>Bacillus</taxon>
    </lineage>
</organism>
<feature type="transmembrane region" description="Helical" evidence="1">
    <location>
        <begin position="109"/>
        <end position="127"/>
    </location>
</feature>
<evidence type="ECO:0000313" key="3">
    <source>
        <dbReference type="Proteomes" id="UP000187367"/>
    </source>
</evidence>
<feature type="transmembrane region" description="Helical" evidence="1">
    <location>
        <begin position="311"/>
        <end position="328"/>
    </location>
</feature>
<feature type="transmembrane region" description="Helical" evidence="1">
    <location>
        <begin position="34"/>
        <end position="54"/>
    </location>
</feature>
<dbReference type="EMBL" id="MTJL01000037">
    <property type="protein sequence ID" value="OMI00857.1"/>
    <property type="molecule type" value="Genomic_DNA"/>
</dbReference>
<evidence type="ECO:0000313" key="2">
    <source>
        <dbReference type="EMBL" id="OMI00857.1"/>
    </source>
</evidence>
<dbReference type="InterPro" id="IPR049458">
    <property type="entry name" value="EpsG-like"/>
</dbReference>
<accession>A0A1R1S0D7</accession>
<comment type="caution">
    <text evidence="2">The sequence shown here is derived from an EMBL/GenBank/DDBJ whole genome shotgun (WGS) entry which is preliminary data.</text>
</comment>
<reference evidence="2 3" key="1">
    <citation type="submission" date="2017-01" db="EMBL/GenBank/DDBJ databases">
        <title>Bacillus phylogenomics.</title>
        <authorList>
            <person name="Dunlap C."/>
        </authorList>
    </citation>
    <scope>NUCLEOTIDE SEQUENCE [LARGE SCALE GENOMIC DNA]</scope>
    <source>
        <strain evidence="2 3">NRRL B-41282</strain>
    </source>
</reference>
<accession>A0A1R1QCB9</accession>
<sequence length="367" mass="42816">MAVYMLNMGVVFVWSWFAKMYGREDHRMPTGYRPNAILAVVPLVSLIIVAGLRYKVGTDYHTYMLLYELAAKYENIWEIFGFGTAKASTDPGFTALLWLLNQITHDPQIMFATVAAITYIFIVKTLYMFGRPFELSMFLLIGMFHYYASFNGIRQYMVAGILFWAVKYLINGNWVRYTIIVLICSLFHSSALIMIPVYFIVRRKAWSPVLGCLTLLFLAGSFLYQKFLSVFLVVLENSSYGHYEEWLTRNSNGMNSIKIIVLLLPLVLAFCFREQLRKRWPEVDYIVNLCLIGFLFGILATKDVIFARFNIYFGLYQLILVPYFVRIFEPKSNALLYVLILICYFLYSFMLMPFDSSVLPYRTIFER</sequence>
<dbReference type="Pfam" id="PF14897">
    <property type="entry name" value="EpsG"/>
    <property type="match status" value="1"/>
</dbReference>